<evidence type="ECO:0000313" key="2">
    <source>
        <dbReference type="Proteomes" id="UP001515480"/>
    </source>
</evidence>
<evidence type="ECO:0000313" key="1">
    <source>
        <dbReference type="EMBL" id="KAL1520921.1"/>
    </source>
</evidence>
<protein>
    <submittedName>
        <fullName evidence="1">Uncharacterized protein</fullName>
    </submittedName>
</protein>
<dbReference type="EMBL" id="JBGBPQ010000008">
    <property type="protein sequence ID" value="KAL1520921.1"/>
    <property type="molecule type" value="Genomic_DNA"/>
</dbReference>
<dbReference type="AlphaFoldDB" id="A0AB34JJN7"/>
<comment type="caution">
    <text evidence="1">The sequence shown here is derived from an EMBL/GenBank/DDBJ whole genome shotgun (WGS) entry which is preliminary data.</text>
</comment>
<proteinExistence type="predicted"/>
<accession>A0AB34JJN7</accession>
<reference evidence="1 2" key="1">
    <citation type="journal article" date="2024" name="Science">
        <title>Giant polyketide synthase enzymes in the biosynthesis of giant marine polyether toxins.</title>
        <authorList>
            <person name="Fallon T.R."/>
            <person name="Shende V.V."/>
            <person name="Wierzbicki I.H."/>
            <person name="Pendleton A.L."/>
            <person name="Watervoot N.F."/>
            <person name="Auber R.P."/>
            <person name="Gonzalez D.J."/>
            <person name="Wisecaver J.H."/>
            <person name="Moore B.S."/>
        </authorList>
    </citation>
    <scope>NUCLEOTIDE SEQUENCE [LARGE SCALE GENOMIC DNA]</scope>
    <source>
        <strain evidence="1 2">12B1</strain>
    </source>
</reference>
<name>A0AB34JJN7_PRYPA</name>
<gene>
    <name evidence="1" type="ORF">AB1Y20_022481</name>
</gene>
<keyword evidence="2" id="KW-1185">Reference proteome</keyword>
<sequence>MAEELAQGMAAAAVSNWEPMEFNDARKASVKAAFELAASEGKLSMKEVHKLLFTAEERSEYNFDNFQEDLFSTQPKKKEEDTMCWEEVLKFLDDNL</sequence>
<dbReference type="Proteomes" id="UP001515480">
    <property type="component" value="Unassembled WGS sequence"/>
</dbReference>
<organism evidence="1 2">
    <name type="scientific">Prymnesium parvum</name>
    <name type="common">Toxic golden alga</name>
    <dbReference type="NCBI Taxonomy" id="97485"/>
    <lineage>
        <taxon>Eukaryota</taxon>
        <taxon>Haptista</taxon>
        <taxon>Haptophyta</taxon>
        <taxon>Prymnesiophyceae</taxon>
        <taxon>Prymnesiales</taxon>
        <taxon>Prymnesiaceae</taxon>
        <taxon>Prymnesium</taxon>
    </lineage>
</organism>